<keyword evidence="7" id="KW-0675">Receptor</keyword>
<evidence type="ECO:0000313" key="13">
    <source>
        <dbReference type="Proteomes" id="UP000828390"/>
    </source>
</evidence>
<feature type="transmembrane region" description="Helical" evidence="10">
    <location>
        <begin position="246"/>
        <end position="270"/>
    </location>
</feature>
<keyword evidence="5" id="KW-0297">G-protein coupled receptor</keyword>
<evidence type="ECO:0000256" key="9">
    <source>
        <dbReference type="SAM" id="MobiDB-lite"/>
    </source>
</evidence>
<evidence type="ECO:0000313" key="12">
    <source>
        <dbReference type="EMBL" id="KAH3871628.1"/>
    </source>
</evidence>
<dbReference type="GO" id="GO:0004995">
    <property type="term" value="F:tachykinin receptor activity"/>
    <property type="evidence" value="ECO:0007669"/>
    <property type="project" value="InterPro"/>
</dbReference>
<dbReference type="Proteomes" id="UP000828390">
    <property type="component" value="Unassembled WGS sequence"/>
</dbReference>
<dbReference type="AlphaFoldDB" id="A0A9D4M7J7"/>
<evidence type="ECO:0000256" key="5">
    <source>
        <dbReference type="ARBA" id="ARBA00023040"/>
    </source>
</evidence>
<protein>
    <recommendedName>
        <fullName evidence="11">G-protein coupled receptors family 1 profile domain-containing protein</fullName>
    </recommendedName>
</protein>
<dbReference type="PROSITE" id="PS50262">
    <property type="entry name" value="G_PROTEIN_RECEP_F1_2"/>
    <property type="match status" value="1"/>
</dbReference>
<feature type="transmembrane region" description="Helical" evidence="10">
    <location>
        <begin position="74"/>
        <end position="96"/>
    </location>
</feature>
<feature type="region of interest" description="Disordered" evidence="9">
    <location>
        <begin position="374"/>
        <end position="398"/>
    </location>
</feature>
<proteinExistence type="predicted"/>
<sequence>MSASNATYTLSTTMNVTEMTREPEDPYQFVLPWWQQTIFYFAFAAILLISAGGNLVVIWIVLAHKRMRTVTNYFLVNLALADFLISQLNLPFTFLYLLYQDWWFGTFFCKLSCFISPCTISASVLTFMAIAVDRYIAILYQLRPRMPKRHVIVAIIFIWLFSIALAFPNLIYFETASNLAGTICFITWPIETDLTYNYLLLLLNYLLPLLTLVSAYSRVGMELWGSRAIGEETSIQRDRVKSKRKVVKMMLVVVLIFGICWLPMHAYYLLTSHYRSITEYKYIQQIYIIIYLMAMSNSMYNPIIYGWMNSRFREGFIHVFCWCPCRRCKRSRSQLRLRRTLFPTATRAMSEKYSSDRTGSTMHTLAEYVDTESYGTRRSNQIQSTVRRGSPRRTDNVL</sequence>
<keyword evidence="6 10" id="KW-0472">Membrane</keyword>
<dbReference type="InterPro" id="IPR017452">
    <property type="entry name" value="GPCR_Rhodpsn_7TM"/>
</dbReference>
<feature type="transmembrane region" description="Helical" evidence="10">
    <location>
        <begin position="198"/>
        <end position="217"/>
    </location>
</feature>
<dbReference type="PRINTS" id="PR00237">
    <property type="entry name" value="GPCRRHODOPSN"/>
</dbReference>
<evidence type="ECO:0000256" key="4">
    <source>
        <dbReference type="ARBA" id="ARBA00022989"/>
    </source>
</evidence>
<reference evidence="12" key="1">
    <citation type="journal article" date="2019" name="bioRxiv">
        <title>The Genome of the Zebra Mussel, Dreissena polymorpha: A Resource for Invasive Species Research.</title>
        <authorList>
            <person name="McCartney M.A."/>
            <person name="Auch B."/>
            <person name="Kono T."/>
            <person name="Mallez S."/>
            <person name="Zhang Y."/>
            <person name="Obille A."/>
            <person name="Becker A."/>
            <person name="Abrahante J.E."/>
            <person name="Garbe J."/>
            <person name="Badalamenti J.P."/>
            <person name="Herman A."/>
            <person name="Mangelson H."/>
            <person name="Liachko I."/>
            <person name="Sullivan S."/>
            <person name="Sone E.D."/>
            <person name="Koren S."/>
            <person name="Silverstein K.A.T."/>
            <person name="Beckman K.B."/>
            <person name="Gohl D.M."/>
        </authorList>
    </citation>
    <scope>NUCLEOTIDE SEQUENCE</scope>
    <source>
        <strain evidence="12">Duluth1</strain>
        <tissue evidence="12">Whole animal</tissue>
    </source>
</reference>
<evidence type="ECO:0000256" key="3">
    <source>
        <dbReference type="ARBA" id="ARBA00022692"/>
    </source>
</evidence>
<dbReference type="FunFam" id="1.20.1070.10:FF:000291">
    <property type="entry name" value="Predicted protein"/>
    <property type="match status" value="1"/>
</dbReference>
<keyword evidence="8" id="KW-0807">Transducer</keyword>
<comment type="caution">
    <text evidence="12">The sequence shown here is derived from an EMBL/GenBank/DDBJ whole genome shotgun (WGS) entry which is preliminary data.</text>
</comment>
<keyword evidence="4 10" id="KW-1133">Transmembrane helix</keyword>
<accession>A0A9D4M7J7</accession>
<evidence type="ECO:0000259" key="11">
    <source>
        <dbReference type="PROSITE" id="PS50262"/>
    </source>
</evidence>
<dbReference type="EMBL" id="JAIWYP010000002">
    <property type="protein sequence ID" value="KAH3871628.1"/>
    <property type="molecule type" value="Genomic_DNA"/>
</dbReference>
<keyword evidence="13" id="KW-1185">Reference proteome</keyword>
<name>A0A9D4M7J7_DREPO</name>
<evidence type="ECO:0000256" key="1">
    <source>
        <dbReference type="ARBA" id="ARBA00004651"/>
    </source>
</evidence>
<dbReference type="Gene3D" id="1.20.1070.10">
    <property type="entry name" value="Rhodopsin 7-helix transmembrane proteins"/>
    <property type="match status" value="1"/>
</dbReference>
<dbReference type="GO" id="GO:0005886">
    <property type="term" value="C:plasma membrane"/>
    <property type="evidence" value="ECO:0007669"/>
    <property type="project" value="UniProtKB-SubCell"/>
</dbReference>
<keyword evidence="3 10" id="KW-0812">Transmembrane</keyword>
<dbReference type="PANTHER" id="PTHR46925:SF2">
    <property type="entry name" value="G-PROTEIN COUPLED RECEPTOR TKR-1-RELATED"/>
    <property type="match status" value="1"/>
</dbReference>
<feature type="domain" description="G-protein coupled receptors family 1 profile" evidence="11">
    <location>
        <begin position="53"/>
        <end position="305"/>
    </location>
</feature>
<reference evidence="12" key="2">
    <citation type="submission" date="2020-11" db="EMBL/GenBank/DDBJ databases">
        <authorList>
            <person name="McCartney M.A."/>
            <person name="Auch B."/>
            <person name="Kono T."/>
            <person name="Mallez S."/>
            <person name="Becker A."/>
            <person name="Gohl D.M."/>
            <person name="Silverstein K.A.T."/>
            <person name="Koren S."/>
            <person name="Bechman K.B."/>
            <person name="Herman A."/>
            <person name="Abrahante J.E."/>
            <person name="Garbe J."/>
        </authorList>
    </citation>
    <scope>NUCLEOTIDE SEQUENCE</scope>
    <source>
        <strain evidence="12">Duluth1</strain>
        <tissue evidence="12">Whole animal</tissue>
    </source>
</reference>
<feature type="compositionally biased region" description="Polar residues" evidence="9">
    <location>
        <begin position="374"/>
        <end position="387"/>
    </location>
</feature>
<dbReference type="PANTHER" id="PTHR46925">
    <property type="entry name" value="G-PROTEIN COUPLED RECEPTOR TKR-1-RELATED"/>
    <property type="match status" value="1"/>
</dbReference>
<organism evidence="12 13">
    <name type="scientific">Dreissena polymorpha</name>
    <name type="common">Zebra mussel</name>
    <name type="synonym">Mytilus polymorpha</name>
    <dbReference type="NCBI Taxonomy" id="45954"/>
    <lineage>
        <taxon>Eukaryota</taxon>
        <taxon>Metazoa</taxon>
        <taxon>Spiralia</taxon>
        <taxon>Lophotrochozoa</taxon>
        <taxon>Mollusca</taxon>
        <taxon>Bivalvia</taxon>
        <taxon>Autobranchia</taxon>
        <taxon>Heteroconchia</taxon>
        <taxon>Euheterodonta</taxon>
        <taxon>Imparidentia</taxon>
        <taxon>Neoheterodontei</taxon>
        <taxon>Myida</taxon>
        <taxon>Dreissenoidea</taxon>
        <taxon>Dreissenidae</taxon>
        <taxon>Dreissena</taxon>
    </lineage>
</organism>
<gene>
    <name evidence="12" type="ORF">DPMN_034835</name>
</gene>
<dbReference type="SMART" id="SM01381">
    <property type="entry name" value="7TM_GPCR_Srsx"/>
    <property type="match status" value="1"/>
</dbReference>
<dbReference type="InterPro" id="IPR001681">
    <property type="entry name" value="Neurokn_rcpt"/>
</dbReference>
<feature type="transmembrane region" description="Helical" evidence="10">
    <location>
        <begin position="38"/>
        <end position="62"/>
    </location>
</feature>
<evidence type="ECO:0000256" key="6">
    <source>
        <dbReference type="ARBA" id="ARBA00023136"/>
    </source>
</evidence>
<comment type="subcellular location">
    <subcellularLocation>
        <location evidence="1">Cell membrane</location>
        <topology evidence="1">Multi-pass membrane protein</topology>
    </subcellularLocation>
</comment>
<dbReference type="PRINTS" id="PR00244">
    <property type="entry name" value="NEUROKININR"/>
</dbReference>
<evidence type="ECO:0000256" key="2">
    <source>
        <dbReference type="ARBA" id="ARBA00022475"/>
    </source>
</evidence>
<feature type="transmembrane region" description="Helical" evidence="10">
    <location>
        <begin position="151"/>
        <end position="172"/>
    </location>
</feature>
<evidence type="ECO:0000256" key="10">
    <source>
        <dbReference type="SAM" id="Phobius"/>
    </source>
</evidence>
<feature type="transmembrane region" description="Helical" evidence="10">
    <location>
        <begin position="282"/>
        <end position="303"/>
    </location>
</feature>
<dbReference type="SUPFAM" id="SSF81321">
    <property type="entry name" value="Family A G protein-coupled receptor-like"/>
    <property type="match status" value="1"/>
</dbReference>
<dbReference type="OrthoDB" id="5981855at2759"/>
<evidence type="ECO:0000256" key="7">
    <source>
        <dbReference type="ARBA" id="ARBA00023170"/>
    </source>
</evidence>
<dbReference type="Pfam" id="PF00001">
    <property type="entry name" value="7tm_1"/>
    <property type="match status" value="1"/>
</dbReference>
<evidence type="ECO:0000256" key="8">
    <source>
        <dbReference type="ARBA" id="ARBA00023224"/>
    </source>
</evidence>
<dbReference type="InterPro" id="IPR000276">
    <property type="entry name" value="GPCR_Rhodpsn"/>
</dbReference>
<keyword evidence="2" id="KW-1003">Cell membrane</keyword>
<feature type="transmembrane region" description="Helical" evidence="10">
    <location>
        <begin position="102"/>
        <end position="130"/>
    </location>
</feature>